<keyword evidence="5" id="KW-0732">Signal</keyword>
<evidence type="ECO:0000256" key="5">
    <source>
        <dbReference type="ARBA" id="ARBA00022729"/>
    </source>
</evidence>
<sequence>MIFSYQYNRTFIRLITTISPTEYSGIDMHLKRFLRSSFTRPGFWCILLAGLINAACQNDNRSYTGWTEYLGGPDRNHYSELDQLSPENVANLQVAWSYSTPDSGQMQTSPIVVDSILYGVTPGVRAFAIHAATGKEIWTFGDTLKKWSHVSRGVTFWKQGKQQRIFIGIGHHLYAVDAITGKPATEFGDGGKLDLRTGYPEIAKNKYVVSTTPPALFENILLLSVRLSEDTDAAPGDIRAFDAASGKHLWTFHTIPHPGEEGYETFPQHAYLNKATGAANNWTGMAIDTKRGMVFVPTGSTSYDFFGGNRAGQNLYANSLLALDVRTGRKIWHYQTIHHDLWDRDLPAPPNLVRVKHEGQYIDAVAQVTKHGYVFLFNRENGTPLFPIEEIPVPTDGLPGEVAWPTQPIPVKPAPFARQAHQVTENDINPYAVNRDELLAIFKKTDRRQFAPPGTNGSLILPGFDGGAEWGGAAAVPQEGILYVNSNEMPWILTMVPTPADAMLAHLSPGEKVYTLNCATCHQADRSGNQKSGYPSLIDIGRRQNRGYLDRIISGGKGMMPGFTQLTSAERQSLIDFLLGEEKTEAVAGNEKHHEQLPFKSTGYHKFLDRNGLPGIAPPWGTLNAIDLNTGEYLWKIPLGELDSLKKLGVPATGLENYGGPLVTGNGLLFIAATKDEKFRAFDRHTGKLLWETQLPASGFATPITYRYGGKQYVVIACGGTKLGTRKGNQYVSFALP</sequence>
<dbReference type="Gene3D" id="2.140.10.10">
    <property type="entry name" value="Quinoprotein alcohol dehydrogenase-like superfamily"/>
    <property type="match status" value="2"/>
</dbReference>
<keyword evidence="4 8" id="KW-0479">Metal-binding</keyword>
<protein>
    <recommendedName>
        <fullName evidence="9">Cytochrome c domain-containing protein</fullName>
    </recommendedName>
</protein>
<dbReference type="EMBL" id="BAABEY010000018">
    <property type="protein sequence ID" value="GAA4437683.1"/>
    <property type="molecule type" value="Genomic_DNA"/>
</dbReference>
<dbReference type="InterPro" id="IPR018391">
    <property type="entry name" value="PQQ_b-propeller_rpt"/>
</dbReference>
<accession>A0ABP8LV15</accession>
<proteinExistence type="inferred from homology"/>
<keyword evidence="3 8" id="KW-0349">Heme</keyword>
<evidence type="ECO:0000259" key="9">
    <source>
        <dbReference type="PROSITE" id="PS51007"/>
    </source>
</evidence>
<evidence type="ECO:0000256" key="4">
    <source>
        <dbReference type="ARBA" id="ARBA00022723"/>
    </source>
</evidence>
<dbReference type="PROSITE" id="PS51007">
    <property type="entry name" value="CYTC"/>
    <property type="match status" value="1"/>
</dbReference>
<keyword evidence="7 8" id="KW-0408">Iron</keyword>
<evidence type="ECO:0000256" key="6">
    <source>
        <dbReference type="ARBA" id="ARBA00023002"/>
    </source>
</evidence>
<comment type="cofactor">
    <cofactor evidence="1">
        <name>pyrroloquinoline quinone</name>
        <dbReference type="ChEBI" id="CHEBI:58442"/>
    </cofactor>
</comment>
<dbReference type="Proteomes" id="UP001501508">
    <property type="component" value="Unassembled WGS sequence"/>
</dbReference>
<dbReference type="Pfam" id="PF01011">
    <property type="entry name" value="PQQ"/>
    <property type="match status" value="2"/>
</dbReference>
<reference evidence="11" key="1">
    <citation type="journal article" date="2019" name="Int. J. Syst. Evol. Microbiol.">
        <title>The Global Catalogue of Microorganisms (GCM) 10K type strain sequencing project: providing services to taxonomists for standard genome sequencing and annotation.</title>
        <authorList>
            <consortium name="The Broad Institute Genomics Platform"/>
            <consortium name="The Broad Institute Genome Sequencing Center for Infectious Disease"/>
            <person name="Wu L."/>
            <person name="Ma J."/>
        </authorList>
    </citation>
    <scope>NUCLEOTIDE SEQUENCE [LARGE SCALE GENOMIC DNA]</scope>
    <source>
        <strain evidence="11">JCM 31920</strain>
    </source>
</reference>
<evidence type="ECO:0000313" key="11">
    <source>
        <dbReference type="Proteomes" id="UP001501508"/>
    </source>
</evidence>
<dbReference type="InterPro" id="IPR011047">
    <property type="entry name" value="Quinoprotein_ADH-like_sf"/>
</dbReference>
<dbReference type="InterPro" id="IPR017511">
    <property type="entry name" value="PQQ_mDH"/>
</dbReference>
<organism evidence="10 11">
    <name type="scientific">Ravibacter arvi</name>
    <dbReference type="NCBI Taxonomy" id="2051041"/>
    <lineage>
        <taxon>Bacteria</taxon>
        <taxon>Pseudomonadati</taxon>
        <taxon>Bacteroidota</taxon>
        <taxon>Cytophagia</taxon>
        <taxon>Cytophagales</taxon>
        <taxon>Spirosomataceae</taxon>
        <taxon>Ravibacter</taxon>
    </lineage>
</organism>
<dbReference type="PANTHER" id="PTHR32303">
    <property type="entry name" value="QUINOPROTEIN ALCOHOL DEHYDROGENASE (CYTOCHROME C)"/>
    <property type="match status" value="1"/>
</dbReference>
<evidence type="ECO:0000256" key="8">
    <source>
        <dbReference type="PROSITE-ProRule" id="PRU00433"/>
    </source>
</evidence>
<evidence type="ECO:0000256" key="7">
    <source>
        <dbReference type="ARBA" id="ARBA00023004"/>
    </source>
</evidence>
<feature type="domain" description="Cytochrome c" evidence="9">
    <location>
        <begin position="505"/>
        <end position="582"/>
    </location>
</feature>
<evidence type="ECO:0000313" key="10">
    <source>
        <dbReference type="EMBL" id="GAA4437683.1"/>
    </source>
</evidence>
<dbReference type="SUPFAM" id="SSF46626">
    <property type="entry name" value="Cytochrome c"/>
    <property type="match status" value="1"/>
</dbReference>
<name>A0ABP8LV15_9BACT</name>
<dbReference type="InterPro" id="IPR036909">
    <property type="entry name" value="Cyt_c-like_dom_sf"/>
</dbReference>
<evidence type="ECO:0000256" key="1">
    <source>
        <dbReference type="ARBA" id="ARBA00001931"/>
    </source>
</evidence>
<keyword evidence="6" id="KW-0560">Oxidoreductase</keyword>
<dbReference type="SMART" id="SM00564">
    <property type="entry name" value="PQQ"/>
    <property type="match status" value="3"/>
</dbReference>
<evidence type="ECO:0000256" key="2">
    <source>
        <dbReference type="ARBA" id="ARBA00008156"/>
    </source>
</evidence>
<dbReference type="SUPFAM" id="SSF50998">
    <property type="entry name" value="Quinoprotein alcohol dehydrogenase-like"/>
    <property type="match status" value="1"/>
</dbReference>
<dbReference type="PANTHER" id="PTHR32303:SF4">
    <property type="entry name" value="QUINOPROTEIN GLUCOSE DEHYDROGENASE"/>
    <property type="match status" value="1"/>
</dbReference>
<dbReference type="CDD" id="cd10280">
    <property type="entry name" value="PQQ_mGDH"/>
    <property type="match status" value="1"/>
</dbReference>
<gene>
    <name evidence="10" type="ORF">GCM10023091_17240</name>
</gene>
<comment type="caution">
    <text evidence="10">The sequence shown here is derived from an EMBL/GenBank/DDBJ whole genome shotgun (WGS) entry which is preliminary data.</text>
</comment>
<dbReference type="InterPro" id="IPR009056">
    <property type="entry name" value="Cyt_c-like_dom"/>
</dbReference>
<comment type="similarity">
    <text evidence="2">Belongs to the bacterial PQQ dehydrogenase family.</text>
</comment>
<keyword evidence="11" id="KW-1185">Reference proteome</keyword>
<evidence type="ECO:0000256" key="3">
    <source>
        <dbReference type="ARBA" id="ARBA00022617"/>
    </source>
</evidence>
<dbReference type="InterPro" id="IPR002372">
    <property type="entry name" value="PQQ_rpt_dom"/>
</dbReference>
<dbReference type="Pfam" id="PF13442">
    <property type="entry name" value="Cytochrome_CBB3"/>
    <property type="match status" value="1"/>
</dbReference>